<name>A0ABS0IB68_9BACT</name>
<comment type="caution">
    <text evidence="1">The sequence shown here is derived from an EMBL/GenBank/DDBJ whole genome shotgun (WGS) entry which is preliminary data.</text>
</comment>
<proteinExistence type="predicted"/>
<reference evidence="1 2" key="1">
    <citation type="submission" date="2020-11" db="EMBL/GenBank/DDBJ databases">
        <authorList>
            <person name="Kim M.K."/>
        </authorList>
    </citation>
    <scope>NUCLEOTIDE SEQUENCE [LARGE SCALE GENOMIC DNA]</scope>
    <source>
        <strain evidence="1 2">BT662</strain>
    </source>
</reference>
<dbReference type="Proteomes" id="UP000618931">
    <property type="component" value="Unassembled WGS sequence"/>
</dbReference>
<protein>
    <submittedName>
        <fullName evidence="1">Uncharacterized protein</fullName>
    </submittedName>
</protein>
<organism evidence="1 2">
    <name type="scientific">Hymenobacter ruricola</name>
    <dbReference type="NCBI Taxonomy" id="2791023"/>
    <lineage>
        <taxon>Bacteria</taxon>
        <taxon>Pseudomonadati</taxon>
        <taxon>Bacteroidota</taxon>
        <taxon>Cytophagia</taxon>
        <taxon>Cytophagales</taxon>
        <taxon>Hymenobacteraceae</taxon>
        <taxon>Hymenobacter</taxon>
    </lineage>
</organism>
<dbReference type="EMBL" id="JADQDM010000021">
    <property type="protein sequence ID" value="MBF9224001.1"/>
    <property type="molecule type" value="Genomic_DNA"/>
</dbReference>
<gene>
    <name evidence="1" type="ORF">I2H31_23060</name>
</gene>
<dbReference type="RefSeq" id="WP_196295419.1">
    <property type="nucleotide sequence ID" value="NZ_JADQDM010000021.1"/>
</dbReference>
<evidence type="ECO:0000313" key="1">
    <source>
        <dbReference type="EMBL" id="MBF9224001.1"/>
    </source>
</evidence>
<sequence>MESHRKRAYRYLLYQFLLDIRTTPTPDSSAHLTDQQCRNQVNYSGAVAYLLHNFALSAANDFADFDETAFWRNIEHFSQAMPQLSVMHFKKAFDFALSETPH</sequence>
<accession>A0ABS0IB68</accession>
<evidence type="ECO:0000313" key="2">
    <source>
        <dbReference type="Proteomes" id="UP000618931"/>
    </source>
</evidence>
<keyword evidence="2" id="KW-1185">Reference proteome</keyword>